<dbReference type="AlphaFoldDB" id="A0AA44JBG6"/>
<proteinExistence type="predicted"/>
<protein>
    <submittedName>
        <fullName evidence="1">Uncharacterized protein</fullName>
    </submittedName>
</protein>
<sequence length="81" mass="8929">MAHAIRHSDTTPEQAIRALARQHGIVAERTATDAMADTITHLSGDEVIYDEVEDLVVTMRRKGLITSEQATSLYGEYLESA</sequence>
<gene>
    <name evidence="1" type="ORF">G6M46_28010</name>
</gene>
<evidence type="ECO:0000313" key="2">
    <source>
        <dbReference type="Proteomes" id="UP000702952"/>
    </source>
</evidence>
<dbReference type="RefSeq" id="WP_174021433.1">
    <property type="nucleotide sequence ID" value="NZ_JAAMAW010000022.1"/>
</dbReference>
<comment type="caution">
    <text evidence="1">The sequence shown here is derived from an EMBL/GenBank/DDBJ whole genome shotgun (WGS) entry which is preliminary data.</text>
</comment>
<accession>A0AA44JBG6</accession>
<name>A0AA44JBG6_AGRTU</name>
<evidence type="ECO:0000313" key="1">
    <source>
        <dbReference type="EMBL" id="NTC31989.1"/>
    </source>
</evidence>
<dbReference type="Proteomes" id="UP000702952">
    <property type="component" value="Unassembled WGS sequence"/>
</dbReference>
<reference evidence="1" key="1">
    <citation type="journal article" date="2020" name="Science">
        <title>Unexpected conservation and global transmission of agrobacterial virulence plasmids.</title>
        <authorList>
            <person name="Weisberg A.J."/>
            <person name="Davis E.W. 2nd"/>
            <person name="Tabima J."/>
            <person name="Belcher M.S."/>
            <person name="Miller M."/>
            <person name="Kuo C.H."/>
            <person name="Loper J.E."/>
            <person name="Grunwald N.J."/>
            <person name="Putnam M.L."/>
            <person name="Chang J.H."/>
        </authorList>
    </citation>
    <scope>NUCLEOTIDE SEQUENCE</scope>
    <source>
        <strain evidence="1">17-1853-1a</strain>
    </source>
</reference>
<dbReference type="EMBL" id="JAAMAY010000043">
    <property type="protein sequence ID" value="NTC31989.1"/>
    <property type="molecule type" value="Genomic_DNA"/>
</dbReference>
<organism evidence="1 2">
    <name type="scientific">Agrobacterium tumefaciens</name>
    <dbReference type="NCBI Taxonomy" id="358"/>
    <lineage>
        <taxon>Bacteria</taxon>
        <taxon>Pseudomonadati</taxon>
        <taxon>Pseudomonadota</taxon>
        <taxon>Alphaproteobacteria</taxon>
        <taxon>Hyphomicrobiales</taxon>
        <taxon>Rhizobiaceae</taxon>
        <taxon>Rhizobium/Agrobacterium group</taxon>
        <taxon>Agrobacterium</taxon>
        <taxon>Agrobacterium tumefaciens complex</taxon>
    </lineage>
</organism>